<dbReference type="Proteomes" id="UP001517247">
    <property type="component" value="Unassembled WGS sequence"/>
</dbReference>
<dbReference type="SUPFAM" id="SSF53335">
    <property type="entry name" value="S-adenosyl-L-methionine-dependent methyltransferases"/>
    <property type="match status" value="1"/>
</dbReference>
<dbReference type="GO" id="GO:0032259">
    <property type="term" value="P:methylation"/>
    <property type="evidence" value="ECO:0007669"/>
    <property type="project" value="UniProtKB-KW"/>
</dbReference>
<dbReference type="Gene3D" id="3.40.50.150">
    <property type="entry name" value="Vaccinia Virus protein VP39"/>
    <property type="match status" value="2"/>
</dbReference>
<evidence type="ECO:0000256" key="1">
    <source>
        <dbReference type="ARBA" id="ARBA00006594"/>
    </source>
</evidence>
<dbReference type="EC" id="2.1.1.72" evidence="2"/>
<dbReference type="EMBL" id="SSHJ02000007">
    <property type="protein sequence ID" value="MFN0256602.1"/>
    <property type="molecule type" value="Genomic_DNA"/>
</dbReference>
<dbReference type="PANTHER" id="PTHR30481">
    <property type="entry name" value="DNA ADENINE METHYLASE"/>
    <property type="match status" value="1"/>
</dbReference>
<sequence length="372" mass="44048">MEQKIKPIIKWTGGKYREFALFKDHIPSFERYIEPFFGGGGVFFALQPKTPVVINDKSTDLIGFYRQINEPSFKEKLYQYADAWDEIKQFSEKLWIKCEEEFVAFVKGTNQSLKESLEKELPKLITRYKHLIDGNFVVEPILFQRYIKDSLLDKANRIQRICKREARVFNTSELKDHFETGIKSGMYLFFRMLMNKNANTTLLSEASAAANWYFVREFCYASMFRYNNKREFNIPYGGIAYNKKNFRQKANLIFAEGTQRLFAEAEIHNQDFEKMLSEIALKPTDFIFLDPPYDSEFSEYDQNSFTQTDQKRLADFLISCPAKWMVVIKETPFIREIYTHPQIKIVTFGKKYTYNVRGRNDRKVTHLIITNY</sequence>
<dbReference type="GO" id="GO:0008168">
    <property type="term" value="F:methyltransferase activity"/>
    <property type="evidence" value="ECO:0007669"/>
    <property type="project" value="UniProtKB-KW"/>
</dbReference>
<comment type="similarity">
    <text evidence="1">Belongs to the N(4)/N(6)-methyltransferase family.</text>
</comment>
<comment type="catalytic activity">
    <reaction evidence="6">
        <text>a 2'-deoxyadenosine in DNA + S-adenosyl-L-methionine = an N(6)-methyl-2'-deoxyadenosine in DNA + S-adenosyl-L-homocysteine + H(+)</text>
        <dbReference type="Rhea" id="RHEA:15197"/>
        <dbReference type="Rhea" id="RHEA-COMP:12418"/>
        <dbReference type="Rhea" id="RHEA-COMP:12419"/>
        <dbReference type="ChEBI" id="CHEBI:15378"/>
        <dbReference type="ChEBI" id="CHEBI:57856"/>
        <dbReference type="ChEBI" id="CHEBI:59789"/>
        <dbReference type="ChEBI" id="CHEBI:90615"/>
        <dbReference type="ChEBI" id="CHEBI:90616"/>
        <dbReference type="EC" id="2.1.1.72"/>
    </reaction>
</comment>
<dbReference type="InterPro" id="IPR002052">
    <property type="entry name" value="DNA_methylase_N6_adenine_CS"/>
</dbReference>
<dbReference type="InterPro" id="IPR029063">
    <property type="entry name" value="SAM-dependent_MTases_sf"/>
</dbReference>
<gene>
    <name evidence="7" type="ORF">E6A44_013520</name>
</gene>
<evidence type="ECO:0000256" key="4">
    <source>
        <dbReference type="ARBA" id="ARBA00022679"/>
    </source>
</evidence>
<keyword evidence="8" id="KW-1185">Reference proteome</keyword>
<accession>A0ABW9JBH7</accession>
<keyword evidence="5" id="KW-0949">S-adenosyl-L-methionine</keyword>
<dbReference type="PANTHER" id="PTHR30481:SF3">
    <property type="entry name" value="DNA ADENINE METHYLASE"/>
    <property type="match status" value="1"/>
</dbReference>
<evidence type="ECO:0000256" key="2">
    <source>
        <dbReference type="ARBA" id="ARBA00011900"/>
    </source>
</evidence>
<evidence type="ECO:0000313" key="8">
    <source>
        <dbReference type="Proteomes" id="UP001517247"/>
    </source>
</evidence>
<name>A0ABW9JBH7_9SPHI</name>
<dbReference type="RefSeq" id="WP_138723696.1">
    <property type="nucleotide sequence ID" value="NZ_SSHJ02000007.1"/>
</dbReference>
<dbReference type="PRINTS" id="PR00505">
    <property type="entry name" value="D12N6MTFRASE"/>
</dbReference>
<dbReference type="PROSITE" id="PS00092">
    <property type="entry name" value="N6_MTASE"/>
    <property type="match status" value="1"/>
</dbReference>
<keyword evidence="3 7" id="KW-0489">Methyltransferase</keyword>
<organism evidence="7 8">
    <name type="scientific">Pedobacter ureilyticus</name>
    <dbReference type="NCBI Taxonomy" id="1393051"/>
    <lineage>
        <taxon>Bacteria</taxon>
        <taxon>Pseudomonadati</taxon>
        <taxon>Bacteroidota</taxon>
        <taxon>Sphingobacteriia</taxon>
        <taxon>Sphingobacteriales</taxon>
        <taxon>Sphingobacteriaceae</taxon>
        <taxon>Pedobacter</taxon>
    </lineage>
</organism>
<dbReference type="Pfam" id="PF02086">
    <property type="entry name" value="MethyltransfD12"/>
    <property type="match status" value="1"/>
</dbReference>
<dbReference type="InterPro" id="IPR012327">
    <property type="entry name" value="MeTrfase_D12"/>
</dbReference>
<reference evidence="7 8" key="1">
    <citation type="submission" date="2024-12" db="EMBL/GenBank/DDBJ databases">
        <authorList>
            <person name="Hu S."/>
        </authorList>
    </citation>
    <scope>NUCLEOTIDE SEQUENCE [LARGE SCALE GENOMIC DNA]</scope>
    <source>
        <strain evidence="7 8">THG-T11</strain>
    </source>
</reference>
<keyword evidence="4" id="KW-0808">Transferase</keyword>
<evidence type="ECO:0000256" key="6">
    <source>
        <dbReference type="ARBA" id="ARBA00047942"/>
    </source>
</evidence>
<protein>
    <recommendedName>
        <fullName evidence="2">site-specific DNA-methyltransferase (adenine-specific)</fullName>
        <ecNumber evidence="2">2.1.1.72</ecNumber>
    </recommendedName>
</protein>
<evidence type="ECO:0000256" key="3">
    <source>
        <dbReference type="ARBA" id="ARBA00022603"/>
    </source>
</evidence>
<comment type="caution">
    <text evidence="7">The sequence shown here is derived from an EMBL/GenBank/DDBJ whole genome shotgun (WGS) entry which is preliminary data.</text>
</comment>
<dbReference type="InterPro" id="IPR023095">
    <property type="entry name" value="Ade_MeTrfase_dom_2"/>
</dbReference>
<dbReference type="Gene3D" id="1.10.1020.10">
    <property type="entry name" value="Adenine-specific Methyltransferase, Domain 2"/>
    <property type="match status" value="2"/>
</dbReference>
<evidence type="ECO:0000313" key="7">
    <source>
        <dbReference type="EMBL" id="MFN0256602.1"/>
    </source>
</evidence>
<proteinExistence type="inferred from homology"/>
<evidence type="ECO:0000256" key="5">
    <source>
        <dbReference type="ARBA" id="ARBA00022691"/>
    </source>
</evidence>